<reference evidence="1" key="1">
    <citation type="submission" date="2023-05" db="EMBL/GenBank/DDBJ databases">
        <authorList>
            <person name="Stuckert A."/>
        </authorList>
    </citation>
    <scope>NUCLEOTIDE SEQUENCE</scope>
</reference>
<dbReference type="Proteomes" id="UP001162483">
    <property type="component" value="Unassembled WGS sequence"/>
</dbReference>
<comment type="caution">
    <text evidence="1">The sequence shown here is derived from an EMBL/GenBank/DDBJ whole genome shotgun (WGS) entry which is preliminary data.</text>
</comment>
<protein>
    <submittedName>
        <fullName evidence="1">Uncharacterized protein</fullName>
    </submittedName>
</protein>
<evidence type="ECO:0000313" key="2">
    <source>
        <dbReference type="Proteomes" id="UP001162483"/>
    </source>
</evidence>
<keyword evidence="2" id="KW-1185">Reference proteome</keyword>
<name>A0ABN9EFK9_9NEOB</name>
<dbReference type="EMBL" id="CATNWA010015465">
    <property type="protein sequence ID" value="CAI9583661.1"/>
    <property type="molecule type" value="Genomic_DNA"/>
</dbReference>
<accession>A0ABN9EFK9</accession>
<organism evidence="1 2">
    <name type="scientific">Staurois parvus</name>
    <dbReference type="NCBI Taxonomy" id="386267"/>
    <lineage>
        <taxon>Eukaryota</taxon>
        <taxon>Metazoa</taxon>
        <taxon>Chordata</taxon>
        <taxon>Craniata</taxon>
        <taxon>Vertebrata</taxon>
        <taxon>Euteleostomi</taxon>
        <taxon>Amphibia</taxon>
        <taxon>Batrachia</taxon>
        <taxon>Anura</taxon>
        <taxon>Neobatrachia</taxon>
        <taxon>Ranoidea</taxon>
        <taxon>Ranidae</taxon>
        <taxon>Staurois</taxon>
    </lineage>
</organism>
<evidence type="ECO:0000313" key="1">
    <source>
        <dbReference type="EMBL" id="CAI9583661.1"/>
    </source>
</evidence>
<sequence length="46" mass="4977">MSCQSATAPHHDIPTSKLPSWDGVFGGLGSVGGTMRCPLYLFHRLF</sequence>
<gene>
    <name evidence="1" type="ORF">SPARVUS_LOCUS9850004</name>
</gene>
<proteinExistence type="predicted"/>